<evidence type="ECO:0000313" key="2">
    <source>
        <dbReference type="Proteomes" id="UP000632063"/>
    </source>
</evidence>
<comment type="caution">
    <text evidence="1">The sequence shown here is derived from an EMBL/GenBank/DDBJ whole genome shotgun (WGS) entry which is preliminary data.</text>
</comment>
<gene>
    <name evidence="1" type="ORF">IG616_21430</name>
</gene>
<protein>
    <recommendedName>
        <fullName evidence="3">Fe2OG dioxygenase domain-containing protein</fullName>
    </recommendedName>
</protein>
<organism evidence="1 2">
    <name type="scientific">Roseibium litorale</name>
    <dbReference type="NCBI Taxonomy" id="2803841"/>
    <lineage>
        <taxon>Bacteria</taxon>
        <taxon>Pseudomonadati</taxon>
        <taxon>Pseudomonadota</taxon>
        <taxon>Alphaproteobacteria</taxon>
        <taxon>Hyphomicrobiales</taxon>
        <taxon>Stappiaceae</taxon>
        <taxon>Roseibium</taxon>
    </lineage>
</organism>
<dbReference type="Proteomes" id="UP000632063">
    <property type="component" value="Unassembled WGS sequence"/>
</dbReference>
<dbReference type="RefSeq" id="WP_192150766.1">
    <property type="nucleotide sequence ID" value="NZ_JACYXI010000021.1"/>
</dbReference>
<name>A0ABR9CVD9_9HYPH</name>
<evidence type="ECO:0008006" key="3">
    <source>
        <dbReference type="Google" id="ProtNLM"/>
    </source>
</evidence>
<accession>A0ABR9CVD9</accession>
<keyword evidence="2" id="KW-1185">Reference proteome</keyword>
<proteinExistence type="predicted"/>
<reference evidence="2" key="1">
    <citation type="submission" date="2020-09" db="EMBL/GenBank/DDBJ databases">
        <title>The genome sequence of strain Labrenzia suaedae 4C16A.</title>
        <authorList>
            <person name="Liu Y."/>
        </authorList>
    </citation>
    <scope>NUCLEOTIDE SEQUENCE [LARGE SCALE GENOMIC DNA]</scope>
    <source>
        <strain evidence="2">4C16A</strain>
    </source>
</reference>
<reference evidence="1 2" key="2">
    <citation type="journal article" date="2021" name="Int. J. Syst. Evol. Microbiol.">
        <title>Roseibium litorale sp. nov., isolated from a tidal flat sediment and proposal for the reclassification of Labrenzia polysiphoniae as Roseibium polysiphoniae comb. nov.</title>
        <authorList>
            <person name="Liu Y."/>
            <person name="Pei T."/>
            <person name="Du J."/>
            <person name="Chao M."/>
            <person name="Deng M.R."/>
            <person name="Zhu H."/>
        </authorList>
    </citation>
    <scope>NUCLEOTIDE SEQUENCE [LARGE SCALE GENOMIC DNA]</scope>
    <source>
        <strain evidence="1 2">4C16A</strain>
    </source>
</reference>
<sequence>MTEDCLVYQDFFPEKILEELIELISNSEIRKLEFFLNDSDSSPTVIMDAKEYAEDTLGLKFNFSILKWYRTSDVYRSGAYDFHIDPPEFRSIPLFLCTLSGRATLDYMDDMGVIHDVECKGNQVNLLRADLRHRVTPPIEGSKERLFFFLGWKSEVI</sequence>
<dbReference type="EMBL" id="JACYXI010000021">
    <property type="protein sequence ID" value="MBD8894116.1"/>
    <property type="molecule type" value="Genomic_DNA"/>
</dbReference>
<evidence type="ECO:0000313" key="1">
    <source>
        <dbReference type="EMBL" id="MBD8894116.1"/>
    </source>
</evidence>